<dbReference type="AlphaFoldDB" id="M1DGI7"/>
<proteinExistence type="predicted"/>
<dbReference type="PaxDb" id="4113-PGSC0003DMT400088700"/>
<reference evidence="3" key="1">
    <citation type="journal article" date="2011" name="Nature">
        <title>Genome sequence and analysis of the tuber crop potato.</title>
        <authorList>
            <consortium name="The Potato Genome Sequencing Consortium"/>
        </authorList>
    </citation>
    <scope>NUCLEOTIDE SEQUENCE [LARGE SCALE GENOMIC DNA]</scope>
    <source>
        <strain evidence="3">cv. DM1-3 516 R44</strain>
    </source>
</reference>
<dbReference type="EnsemblPlants" id="PGSC0003DMT400088700">
    <property type="protein sequence ID" value="PGSC0003DMT400088700"/>
    <property type="gene ID" value="PGSC0003DMG400038271"/>
</dbReference>
<dbReference type="Gramene" id="PGSC0003DMT400088700">
    <property type="protein sequence ID" value="PGSC0003DMT400088700"/>
    <property type="gene ID" value="PGSC0003DMG400038271"/>
</dbReference>
<protein>
    <submittedName>
        <fullName evidence="2">Polyprotein protein</fullName>
    </submittedName>
</protein>
<name>M1DGI7_SOLTU</name>
<organism evidence="2 3">
    <name type="scientific">Solanum tuberosum</name>
    <name type="common">Potato</name>
    <dbReference type="NCBI Taxonomy" id="4113"/>
    <lineage>
        <taxon>Eukaryota</taxon>
        <taxon>Viridiplantae</taxon>
        <taxon>Streptophyta</taxon>
        <taxon>Embryophyta</taxon>
        <taxon>Tracheophyta</taxon>
        <taxon>Spermatophyta</taxon>
        <taxon>Magnoliopsida</taxon>
        <taxon>eudicotyledons</taxon>
        <taxon>Gunneridae</taxon>
        <taxon>Pentapetalae</taxon>
        <taxon>asterids</taxon>
        <taxon>lamiids</taxon>
        <taxon>Solanales</taxon>
        <taxon>Solanaceae</taxon>
        <taxon>Solanoideae</taxon>
        <taxon>Solaneae</taxon>
        <taxon>Solanum</taxon>
    </lineage>
</organism>
<sequence length="145" mass="15835">MIIELCRCAGVPHDKKRYKAVTPTSSIDIRHIEAEYTLDESDRRKAAPVDASSEVDVNSLPVEASLPTPASGPLEVTALKVEVADLRKDVDYLKSTDLASLFESTEDRDAPASSEMPLVISEDVPMEDVVTDESEAETDEEQLDA</sequence>
<evidence type="ECO:0000256" key="1">
    <source>
        <dbReference type="SAM" id="MobiDB-lite"/>
    </source>
</evidence>
<feature type="compositionally biased region" description="Acidic residues" evidence="1">
    <location>
        <begin position="124"/>
        <end position="145"/>
    </location>
</feature>
<evidence type="ECO:0000313" key="3">
    <source>
        <dbReference type="Proteomes" id="UP000011115"/>
    </source>
</evidence>
<keyword evidence="3" id="KW-1185">Reference proteome</keyword>
<dbReference type="InParanoid" id="M1DGI7"/>
<feature type="region of interest" description="Disordered" evidence="1">
    <location>
        <begin position="103"/>
        <end position="145"/>
    </location>
</feature>
<reference evidence="2" key="2">
    <citation type="submission" date="2015-06" db="UniProtKB">
        <authorList>
            <consortium name="EnsemblPlants"/>
        </authorList>
    </citation>
    <scope>IDENTIFICATION</scope>
    <source>
        <strain evidence="2">DM1-3 516 R44</strain>
    </source>
</reference>
<evidence type="ECO:0000313" key="2">
    <source>
        <dbReference type="EnsemblPlants" id="PGSC0003DMT400088700"/>
    </source>
</evidence>
<accession>M1DGI7</accession>
<dbReference type="Proteomes" id="UP000011115">
    <property type="component" value="Unassembled WGS sequence"/>
</dbReference>
<dbReference type="HOGENOM" id="CLU_029307_2_2_1"/>